<dbReference type="InterPro" id="IPR011991">
    <property type="entry name" value="ArsR-like_HTH"/>
</dbReference>
<evidence type="ECO:0000256" key="3">
    <source>
        <dbReference type="ARBA" id="ARBA00023163"/>
    </source>
</evidence>
<organism evidence="5 6">
    <name type="scientific">Pseudooceanicola nanhaiensis</name>
    <dbReference type="NCBI Taxonomy" id="375761"/>
    <lineage>
        <taxon>Bacteria</taxon>
        <taxon>Pseudomonadati</taxon>
        <taxon>Pseudomonadota</taxon>
        <taxon>Alphaproteobacteria</taxon>
        <taxon>Rhodobacterales</taxon>
        <taxon>Paracoccaceae</taxon>
        <taxon>Pseudooceanicola</taxon>
    </lineage>
</organism>
<dbReference type="InterPro" id="IPR051011">
    <property type="entry name" value="Metal_resp_trans_reg"/>
</dbReference>
<dbReference type="SMART" id="SM00418">
    <property type="entry name" value="HTH_ARSR"/>
    <property type="match status" value="1"/>
</dbReference>
<dbReference type="PROSITE" id="PS50987">
    <property type="entry name" value="HTH_ARSR_2"/>
    <property type="match status" value="1"/>
</dbReference>
<dbReference type="PANTHER" id="PTHR43132:SF2">
    <property type="entry name" value="ARSENICAL RESISTANCE OPERON REPRESSOR ARSR-RELATED"/>
    <property type="match status" value="1"/>
</dbReference>
<dbReference type="AlphaFoldDB" id="A0A917T527"/>
<protein>
    <submittedName>
        <fullName evidence="5">Transcriptional regulator</fullName>
    </submittedName>
</protein>
<keyword evidence="2" id="KW-0238">DNA-binding</keyword>
<dbReference type="PRINTS" id="PR00778">
    <property type="entry name" value="HTHARSR"/>
</dbReference>
<evidence type="ECO:0000259" key="4">
    <source>
        <dbReference type="PROSITE" id="PS50987"/>
    </source>
</evidence>
<dbReference type="Gene3D" id="1.10.10.10">
    <property type="entry name" value="Winged helix-like DNA-binding domain superfamily/Winged helix DNA-binding domain"/>
    <property type="match status" value="1"/>
</dbReference>
<dbReference type="InterPro" id="IPR001845">
    <property type="entry name" value="HTH_ArsR_DNA-bd_dom"/>
</dbReference>
<evidence type="ECO:0000313" key="6">
    <source>
        <dbReference type="Proteomes" id="UP000649829"/>
    </source>
</evidence>
<name>A0A917T527_9RHOB</name>
<evidence type="ECO:0000256" key="1">
    <source>
        <dbReference type="ARBA" id="ARBA00023015"/>
    </source>
</evidence>
<dbReference type="PANTHER" id="PTHR43132">
    <property type="entry name" value="ARSENICAL RESISTANCE OPERON REPRESSOR ARSR-RELATED"/>
    <property type="match status" value="1"/>
</dbReference>
<feature type="domain" description="HTH arsR-type" evidence="4">
    <location>
        <begin position="1"/>
        <end position="95"/>
    </location>
</feature>
<keyword evidence="6" id="KW-1185">Reference proteome</keyword>
<comment type="caution">
    <text evidence="5">The sequence shown here is derived from an EMBL/GenBank/DDBJ whole genome shotgun (WGS) entry which is preliminary data.</text>
</comment>
<evidence type="ECO:0000256" key="2">
    <source>
        <dbReference type="ARBA" id="ARBA00023125"/>
    </source>
</evidence>
<keyword evidence="3" id="KW-0804">Transcription</keyword>
<accession>A0A917T527</accession>
<sequence length="122" mass="13523">MERSPALAALSALAHETRLDIVRFLVPHRAEGAPAGEIARAVKVSASGLSFHLKLLEQAGLVAARREGRQVIYHLDRHRMGTLFHYLLHDCCGGDPEIRDCCFARRAHEGHRTSALVLPPRE</sequence>
<reference evidence="5" key="1">
    <citation type="journal article" date="2014" name="Int. J. Syst. Evol. Microbiol.">
        <title>Complete genome sequence of Corynebacterium casei LMG S-19264T (=DSM 44701T), isolated from a smear-ripened cheese.</title>
        <authorList>
            <consortium name="US DOE Joint Genome Institute (JGI-PGF)"/>
            <person name="Walter F."/>
            <person name="Albersmeier A."/>
            <person name="Kalinowski J."/>
            <person name="Ruckert C."/>
        </authorList>
    </citation>
    <scope>NUCLEOTIDE SEQUENCE</scope>
    <source>
        <strain evidence="5">CGMCC 1.6293</strain>
    </source>
</reference>
<dbReference type="CDD" id="cd00090">
    <property type="entry name" value="HTH_ARSR"/>
    <property type="match status" value="1"/>
</dbReference>
<dbReference type="NCBIfam" id="NF033788">
    <property type="entry name" value="HTH_metalloreg"/>
    <property type="match status" value="1"/>
</dbReference>
<evidence type="ECO:0000313" key="5">
    <source>
        <dbReference type="EMBL" id="GGM11431.1"/>
    </source>
</evidence>
<reference evidence="5" key="2">
    <citation type="submission" date="2020-09" db="EMBL/GenBank/DDBJ databases">
        <authorList>
            <person name="Sun Q."/>
            <person name="Zhou Y."/>
        </authorList>
    </citation>
    <scope>NUCLEOTIDE SEQUENCE</scope>
    <source>
        <strain evidence="5">CGMCC 1.6293</strain>
    </source>
</reference>
<dbReference type="GO" id="GO:0003700">
    <property type="term" value="F:DNA-binding transcription factor activity"/>
    <property type="evidence" value="ECO:0007669"/>
    <property type="project" value="InterPro"/>
</dbReference>
<gene>
    <name evidence="5" type="ORF">GCM10011534_36840</name>
</gene>
<dbReference type="Proteomes" id="UP000649829">
    <property type="component" value="Unassembled WGS sequence"/>
</dbReference>
<dbReference type="InterPro" id="IPR036388">
    <property type="entry name" value="WH-like_DNA-bd_sf"/>
</dbReference>
<keyword evidence="1" id="KW-0805">Transcription regulation</keyword>
<dbReference type="Pfam" id="PF12840">
    <property type="entry name" value="HTH_20"/>
    <property type="match status" value="1"/>
</dbReference>
<proteinExistence type="predicted"/>
<dbReference type="SUPFAM" id="SSF46785">
    <property type="entry name" value="Winged helix' DNA-binding domain"/>
    <property type="match status" value="1"/>
</dbReference>
<dbReference type="GO" id="GO:0003677">
    <property type="term" value="F:DNA binding"/>
    <property type="evidence" value="ECO:0007669"/>
    <property type="project" value="UniProtKB-KW"/>
</dbReference>
<dbReference type="EMBL" id="BMLF01000003">
    <property type="protein sequence ID" value="GGM11431.1"/>
    <property type="molecule type" value="Genomic_DNA"/>
</dbReference>
<dbReference type="RefSeq" id="WP_051630895.1">
    <property type="nucleotide sequence ID" value="NZ_BMLF01000003.1"/>
</dbReference>
<dbReference type="InterPro" id="IPR036390">
    <property type="entry name" value="WH_DNA-bd_sf"/>
</dbReference>